<comment type="caution">
    <text evidence="2">The sequence shown here is derived from an EMBL/GenBank/DDBJ whole genome shotgun (WGS) entry which is preliminary data.</text>
</comment>
<name>A0A545ANU1_9ACTN</name>
<dbReference type="SUPFAM" id="SSF51182">
    <property type="entry name" value="RmlC-like cupins"/>
    <property type="match status" value="1"/>
</dbReference>
<dbReference type="Pfam" id="PF07883">
    <property type="entry name" value="Cupin_2"/>
    <property type="match status" value="1"/>
</dbReference>
<keyword evidence="3" id="KW-1185">Reference proteome</keyword>
<dbReference type="InterPro" id="IPR011051">
    <property type="entry name" value="RmlC_Cupin_sf"/>
</dbReference>
<sequence length="122" mass="12670">MPVLSEAVVHEIHGSRFSSYVRPGSGSVELCAWRLDVPAGTTGVPHRPSREEVLVVLGGAARVTIDGVAQIAGVGDVVLVPAGADFQIDVDGEEPLRAWVTTSVGLTAELPDGTTMTPPWAS</sequence>
<evidence type="ECO:0000259" key="1">
    <source>
        <dbReference type="Pfam" id="PF07883"/>
    </source>
</evidence>
<dbReference type="Gene3D" id="2.60.120.10">
    <property type="entry name" value="Jelly Rolls"/>
    <property type="match status" value="1"/>
</dbReference>
<dbReference type="AlphaFoldDB" id="A0A545ANU1"/>
<evidence type="ECO:0000313" key="3">
    <source>
        <dbReference type="Proteomes" id="UP000317982"/>
    </source>
</evidence>
<gene>
    <name evidence="2" type="ORF">FL583_24205</name>
</gene>
<proteinExistence type="predicted"/>
<dbReference type="RefSeq" id="WP_142707105.1">
    <property type="nucleotide sequence ID" value="NZ_VIRS01000018.1"/>
</dbReference>
<feature type="domain" description="Cupin type-2" evidence="1">
    <location>
        <begin position="35"/>
        <end position="98"/>
    </location>
</feature>
<dbReference type="OrthoDB" id="5145129at2"/>
<dbReference type="EMBL" id="VIRS01000018">
    <property type="protein sequence ID" value="TQS42415.1"/>
    <property type="molecule type" value="Genomic_DNA"/>
</dbReference>
<reference evidence="2 3" key="1">
    <citation type="submission" date="2019-07" db="EMBL/GenBank/DDBJ databases">
        <title>Cryptosporangium phraense sp. nov., isolated from plant litter.</title>
        <authorList>
            <person name="Suriyachadkun C."/>
        </authorList>
    </citation>
    <scope>NUCLEOTIDE SEQUENCE [LARGE SCALE GENOMIC DNA]</scope>
    <source>
        <strain evidence="2 3">A-T 5661</strain>
    </source>
</reference>
<protein>
    <submittedName>
        <fullName evidence="2">Cupin domain-containing protein</fullName>
    </submittedName>
</protein>
<organism evidence="2 3">
    <name type="scientific">Cryptosporangium phraense</name>
    <dbReference type="NCBI Taxonomy" id="2593070"/>
    <lineage>
        <taxon>Bacteria</taxon>
        <taxon>Bacillati</taxon>
        <taxon>Actinomycetota</taxon>
        <taxon>Actinomycetes</taxon>
        <taxon>Cryptosporangiales</taxon>
        <taxon>Cryptosporangiaceae</taxon>
        <taxon>Cryptosporangium</taxon>
    </lineage>
</organism>
<dbReference type="Proteomes" id="UP000317982">
    <property type="component" value="Unassembled WGS sequence"/>
</dbReference>
<dbReference type="InterPro" id="IPR013096">
    <property type="entry name" value="Cupin_2"/>
</dbReference>
<dbReference type="InParanoid" id="A0A545ANU1"/>
<accession>A0A545ANU1</accession>
<evidence type="ECO:0000313" key="2">
    <source>
        <dbReference type="EMBL" id="TQS42415.1"/>
    </source>
</evidence>
<dbReference type="InterPro" id="IPR014710">
    <property type="entry name" value="RmlC-like_jellyroll"/>
</dbReference>